<dbReference type="Pfam" id="PF13087">
    <property type="entry name" value="AAA_12"/>
    <property type="match status" value="1"/>
</dbReference>
<feature type="compositionally biased region" description="Basic and acidic residues" evidence="16">
    <location>
        <begin position="887"/>
        <end position="898"/>
    </location>
</feature>
<keyword evidence="3" id="KW-0963">Cytoplasm</keyword>
<comment type="catalytic activity">
    <reaction evidence="12">
        <text>ATP + H2O = ADP + phosphate + H(+)</text>
        <dbReference type="Rhea" id="RHEA:13065"/>
        <dbReference type="ChEBI" id="CHEBI:15377"/>
        <dbReference type="ChEBI" id="CHEBI:15378"/>
        <dbReference type="ChEBI" id="CHEBI:30616"/>
        <dbReference type="ChEBI" id="CHEBI:43474"/>
        <dbReference type="ChEBI" id="CHEBI:456216"/>
        <dbReference type="EC" id="3.6.4.12"/>
    </reaction>
    <physiologicalReaction direction="left-to-right" evidence="12">
        <dbReference type="Rhea" id="RHEA:13066"/>
    </physiologicalReaction>
</comment>
<evidence type="ECO:0000256" key="10">
    <source>
        <dbReference type="ARBA" id="ARBA00022840"/>
    </source>
</evidence>
<dbReference type="Gene3D" id="2.40.30.230">
    <property type="match status" value="1"/>
</dbReference>
<dbReference type="GeneID" id="55967161"/>
<evidence type="ECO:0000256" key="3">
    <source>
        <dbReference type="ARBA" id="ARBA00022490"/>
    </source>
</evidence>
<dbReference type="PANTHER" id="PTHR10887">
    <property type="entry name" value="DNA2/NAM7 HELICASE FAMILY"/>
    <property type="match status" value="1"/>
</dbReference>
<dbReference type="GO" id="GO:0003723">
    <property type="term" value="F:RNA binding"/>
    <property type="evidence" value="ECO:0007669"/>
    <property type="project" value="InterPro"/>
</dbReference>
<gene>
    <name evidence="18" type="ORF">GMORB2_0931</name>
</gene>
<comment type="function">
    <text evidence="14">RNA-dependent helicase required for nonsense-mediated decay (NMD) of aberrant mRNAs containing premature stop codons and modulates the expression level of normal mRNAs. Also capable of unwinding double-stranded DNA and translocating on single-stranded DNA.</text>
</comment>
<evidence type="ECO:0000256" key="6">
    <source>
        <dbReference type="ARBA" id="ARBA00022771"/>
    </source>
</evidence>
<dbReference type="CDD" id="cd21407">
    <property type="entry name" value="1B_UPF1-like"/>
    <property type="match status" value="1"/>
</dbReference>
<protein>
    <submittedName>
        <fullName evidence="18">Regulator of nonsense transcripts 1</fullName>
    </submittedName>
</protein>
<dbReference type="InterPro" id="IPR040812">
    <property type="entry name" value="UPF1_1B_dom"/>
</dbReference>
<dbReference type="FunFam" id="3.40.50.300:FF:000097">
    <property type="entry name" value="Regulator of nonsense transcripts 1"/>
    <property type="match status" value="1"/>
</dbReference>
<evidence type="ECO:0000313" key="19">
    <source>
        <dbReference type="Proteomes" id="UP000749293"/>
    </source>
</evidence>
<dbReference type="GO" id="GO:0003724">
    <property type="term" value="F:RNA helicase activity"/>
    <property type="evidence" value="ECO:0007669"/>
    <property type="project" value="UniProtKB-EC"/>
</dbReference>
<comment type="subcellular location">
    <subcellularLocation>
        <location evidence="1">Cytoplasm</location>
    </subcellularLocation>
</comment>
<accession>A0A9P5D454</accession>
<dbReference type="FunFam" id="2.40.30.230:FF:000003">
    <property type="entry name" value="Regulator of nonsense transcripts 1"/>
    <property type="match status" value="1"/>
</dbReference>
<dbReference type="PROSITE" id="PS51997">
    <property type="entry name" value="UPF1_CH_RICH"/>
    <property type="match status" value="1"/>
</dbReference>
<keyword evidence="19" id="KW-1185">Reference proteome</keyword>
<feature type="region of interest" description="Disordered" evidence="16">
    <location>
        <begin position="29"/>
        <end position="80"/>
    </location>
</feature>
<dbReference type="CDD" id="cd18039">
    <property type="entry name" value="DEXXQc_UPF1"/>
    <property type="match status" value="1"/>
</dbReference>
<feature type="region of interest" description="Disordered" evidence="16">
    <location>
        <begin position="1021"/>
        <end position="1052"/>
    </location>
</feature>
<dbReference type="GO" id="GO:0008270">
    <property type="term" value="F:zinc ion binding"/>
    <property type="evidence" value="ECO:0007669"/>
    <property type="project" value="UniProtKB-UniRule"/>
</dbReference>
<evidence type="ECO:0000256" key="13">
    <source>
        <dbReference type="ARBA" id="ARBA00049390"/>
    </source>
</evidence>
<evidence type="ECO:0000256" key="15">
    <source>
        <dbReference type="PROSITE-ProRule" id="PRU01341"/>
    </source>
</evidence>
<keyword evidence="7" id="KW-0378">Hydrolase</keyword>
<dbReference type="OrthoDB" id="6513042at2759"/>
<dbReference type="InterPro" id="IPR018999">
    <property type="entry name" value="UPF1_CH/ZBD"/>
</dbReference>
<dbReference type="GO" id="GO:0005737">
    <property type="term" value="C:cytoplasm"/>
    <property type="evidence" value="ECO:0007669"/>
    <property type="project" value="UniProtKB-SubCell"/>
</dbReference>
<organism evidence="18 19">
    <name type="scientific">Geosmithia morbida</name>
    <dbReference type="NCBI Taxonomy" id="1094350"/>
    <lineage>
        <taxon>Eukaryota</taxon>
        <taxon>Fungi</taxon>
        <taxon>Dikarya</taxon>
        <taxon>Ascomycota</taxon>
        <taxon>Pezizomycotina</taxon>
        <taxon>Sordariomycetes</taxon>
        <taxon>Hypocreomycetidae</taxon>
        <taxon>Hypocreales</taxon>
        <taxon>Bionectriaceae</taxon>
        <taxon>Geosmithia</taxon>
    </lineage>
</organism>
<name>A0A9P5D454_9HYPO</name>
<evidence type="ECO:0000256" key="8">
    <source>
        <dbReference type="ARBA" id="ARBA00022806"/>
    </source>
</evidence>
<feature type="compositionally biased region" description="Basic and acidic residues" evidence="16">
    <location>
        <begin position="42"/>
        <end position="51"/>
    </location>
</feature>
<feature type="domain" description="Upf1" evidence="17">
    <location>
        <begin position="84"/>
        <end position="241"/>
    </location>
</feature>
<dbReference type="GO" id="GO:0016787">
    <property type="term" value="F:hydrolase activity"/>
    <property type="evidence" value="ECO:0007669"/>
    <property type="project" value="UniProtKB-KW"/>
</dbReference>
<evidence type="ECO:0000259" key="17">
    <source>
        <dbReference type="PROSITE" id="PS51997"/>
    </source>
</evidence>
<keyword evidence="9 15" id="KW-0862">Zinc</keyword>
<feature type="region of interest" description="Disordered" evidence="16">
    <location>
        <begin position="873"/>
        <end position="898"/>
    </location>
</feature>
<feature type="region of interest" description="C3H" evidence="15">
    <location>
        <begin position="92"/>
        <end position="124"/>
    </location>
</feature>
<dbReference type="PANTHER" id="PTHR10887:SF364">
    <property type="entry name" value="REGULATOR OF NONSENSE TRANSCRIPTS 1"/>
    <property type="match status" value="1"/>
</dbReference>
<proteinExistence type="inferred from homology"/>
<evidence type="ECO:0000256" key="1">
    <source>
        <dbReference type="ARBA" id="ARBA00004496"/>
    </source>
</evidence>
<feature type="region of interest" description="C4" evidence="15">
    <location>
        <begin position="152"/>
        <end position="182"/>
    </location>
</feature>
<dbReference type="GO" id="GO:0005524">
    <property type="term" value="F:ATP binding"/>
    <property type="evidence" value="ECO:0007669"/>
    <property type="project" value="UniProtKB-KW"/>
</dbReference>
<evidence type="ECO:0000256" key="7">
    <source>
        <dbReference type="ARBA" id="ARBA00022801"/>
    </source>
</evidence>
<dbReference type="GO" id="GO:0000184">
    <property type="term" value="P:nuclear-transcribed mRNA catabolic process, nonsense-mediated decay"/>
    <property type="evidence" value="ECO:0007669"/>
    <property type="project" value="UniProtKB-KW"/>
</dbReference>
<feature type="region of interest" description="Disordered" evidence="16">
    <location>
        <begin position="940"/>
        <end position="982"/>
    </location>
</feature>
<dbReference type="InterPro" id="IPR041679">
    <property type="entry name" value="DNA2/NAM7-like_C"/>
</dbReference>
<keyword evidence="6 15" id="KW-0863">Zinc-finger</keyword>
<evidence type="ECO:0000256" key="14">
    <source>
        <dbReference type="ARBA" id="ARBA00055561"/>
    </source>
</evidence>
<dbReference type="Pfam" id="PF18141">
    <property type="entry name" value="UPF1_1B_dom"/>
    <property type="match status" value="1"/>
</dbReference>
<evidence type="ECO:0000256" key="16">
    <source>
        <dbReference type="SAM" id="MobiDB-lite"/>
    </source>
</evidence>
<dbReference type="CDD" id="cd18808">
    <property type="entry name" value="SF1_C_Upf1"/>
    <property type="match status" value="1"/>
</dbReference>
<dbReference type="AlphaFoldDB" id="A0A9P5D454"/>
<evidence type="ECO:0000256" key="11">
    <source>
        <dbReference type="ARBA" id="ARBA00023161"/>
    </source>
</evidence>
<keyword evidence="8" id="KW-0347">Helicase</keyword>
<comment type="similarity">
    <text evidence="2">Belongs to the DNA2/NAM7 helicase family.</text>
</comment>
<sequence>MEGAFTHVGNHLISDSAAAIKAGTDDFSALGTDENLLYGKMPDPDSRRRADDDDNATETYDNDNDSVSSPVDGMDGLNLDDADEKELPAHACAYCGIHSPSSVVKCLHCNKWFCSSRGNGNSTHIVNHLVRARHKEVQLHPESSLGDTVLECYNCGTKNAFLLGFIPAKSDTVVVLLCRQPCASASSNKDMNWDTSRWEPLIAERAFLEWLVSPPSDAEQLRARHLTPNMISKLEEMWKVEPKATVVDLENSAGVEDEPNPVLLKYEDQYQYQNIFGPLVKMESDYDKKLKEAQSEDNLMVRWDYGLNNKHVVSFNLVKIESGDVKLAVGDEMRLRYNGELRPAWEGVGYVVKIPNNQSDEVSLELRKVGNEKLVPTDLSHNFSADYVWKATSYDRMQLAMKTFALDELSVSGYIFHALIGNAATFQPMKLALPKKWSAPGLPDLNNSQVEAIKSCLQQPLTLIQGPPGTGKTVTSATVIYHLAKASGNQVLVCAPSNVAVDQLCERIHRTGLKVVRLTAKSREDVESSVSFLALHEQVRMAEHNSELVKLAQLKSDVGELSSQDEKKYKQLTKMAEREILTNADVVCCTCSAEPECLIPLVLGCKQLVLVGDHQQLGPVIMNKQAAKAGLNQSLFERLVNLGREPAMLNTQYRMHPCLSEFPSNMFYNGELQNGVTAETRLRREVDFPWVRPEMPMMFWTNLGLEEISASGTSYLNRTEASNVEKAITRFFKAGVKPSEIGVITPYEGQRSYIVTNMQNSGTYRKELYKEVEVASVDAFQGREKDFIVLSCVRSNDNQGIGFLSDPRRLNVALTRAKYGLVILGNPKVLSKHGLWHNLLVHFKDRNCFVEGPLTNLQPSLLHLVRPKISYRPKNGQKPYGPVGSRTMDHRGPPGRDVDTGSTMSYIPDDVSSVHSSALGGGAALGGAFPSMFSNFSPDQWPGLPGVSGPGRGDKGRSRGPESVAGESVATTDYTDASSSVIGGRGVGQGGASLGAGLHDAVTGIRQLSYTQSDRLKQYVESNGRNGYGRRYDDDEKSVSTAFHSQIGRGYD</sequence>
<evidence type="ECO:0000256" key="4">
    <source>
        <dbReference type="ARBA" id="ARBA00022723"/>
    </source>
</evidence>
<dbReference type="Pfam" id="PF13086">
    <property type="entry name" value="AAA_11"/>
    <property type="match status" value="2"/>
</dbReference>
<dbReference type="Gene3D" id="3.40.50.300">
    <property type="entry name" value="P-loop containing nucleotide triphosphate hydrolases"/>
    <property type="match status" value="2"/>
</dbReference>
<reference evidence="18" key="1">
    <citation type="submission" date="2020-03" db="EMBL/GenBank/DDBJ databases">
        <title>Site-based positive gene gene selection in Geosmithia morbida across the United States reveals a broad range of putative effectors and factors for local host and environmental adapation.</title>
        <authorList>
            <person name="Onufrak A."/>
            <person name="Murdoch R.W."/>
            <person name="Gazis R."/>
            <person name="Huff M."/>
            <person name="Staton M."/>
            <person name="Klingeman W."/>
            <person name="Hadziabdic D."/>
        </authorList>
    </citation>
    <scope>NUCLEOTIDE SEQUENCE</scope>
    <source>
        <strain evidence="18">1262</strain>
    </source>
</reference>
<dbReference type="InterPro" id="IPR045055">
    <property type="entry name" value="DNA2/NAM7-like"/>
</dbReference>
<keyword evidence="4 15" id="KW-0479">Metal-binding</keyword>
<feature type="region of interest" description="CC/SHH/C" evidence="15">
    <location>
        <begin position="106"/>
        <end position="134"/>
    </location>
</feature>
<keyword evidence="5" id="KW-0547">Nucleotide-binding</keyword>
<dbReference type="InterPro" id="IPR047187">
    <property type="entry name" value="SF1_C_Upf1"/>
</dbReference>
<keyword evidence="11" id="KW-0866">Nonsense-mediated mRNA decay</keyword>
<dbReference type="InterPro" id="IPR027417">
    <property type="entry name" value="P-loop_NTPase"/>
</dbReference>
<comment type="caution">
    <text evidence="18">The sequence shown here is derived from an EMBL/GenBank/DDBJ whole genome shotgun (WGS) entry which is preliminary data.</text>
</comment>
<dbReference type="Proteomes" id="UP000749293">
    <property type="component" value="Unassembled WGS sequence"/>
</dbReference>
<evidence type="ECO:0000256" key="9">
    <source>
        <dbReference type="ARBA" id="ARBA00022833"/>
    </source>
</evidence>
<evidence type="ECO:0000256" key="12">
    <source>
        <dbReference type="ARBA" id="ARBA00048432"/>
    </source>
</evidence>
<dbReference type="EMBL" id="JAANYQ010000002">
    <property type="protein sequence ID" value="KAF4125687.1"/>
    <property type="molecule type" value="Genomic_DNA"/>
</dbReference>
<evidence type="ECO:0000313" key="18">
    <source>
        <dbReference type="EMBL" id="KAF4125687.1"/>
    </source>
</evidence>
<keyword evidence="10" id="KW-0067">ATP-binding</keyword>
<evidence type="ECO:0000256" key="2">
    <source>
        <dbReference type="ARBA" id="ARBA00007913"/>
    </source>
</evidence>
<comment type="catalytic activity">
    <reaction evidence="13">
        <text>ATP + H2O = ADP + phosphate + H(+)</text>
        <dbReference type="Rhea" id="RHEA:13065"/>
        <dbReference type="ChEBI" id="CHEBI:15377"/>
        <dbReference type="ChEBI" id="CHEBI:15378"/>
        <dbReference type="ChEBI" id="CHEBI:30616"/>
        <dbReference type="ChEBI" id="CHEBI:43474"/>
        <dbReference type="ChEBI" id="CHEBI:456216"/>
        <dbReference type="EC" id="3.6.4.13"/>
    </reaction>
    <physiologicalReaction direction="left-to-right" evidence="13">
        <dbReference type="Rhea" id="RHEA:13066"/>
    </physiologicalReaction>
</comment>
<feature type="compositionally biased region" description="Acidic residues" evidence="16">
    <location>
        <begin position="52"/>
        <end position="64"/>
    </location>
</feature>
<dbReference type="Pfam" id="PF09416">
    <property type="entry name" value="UPF1_Zn_bind"/>
    <property type="match status" value="1"/>
</dbReference>
<dbReference type="SUPFAM" id="SSF52540">
    <property type="entry name" value="P-loop containing nucleoside triphosphate hydrolases"/>
    <property type="match status" value="1"/>
</dbReference>
<dbReference type="GO" id="GO:0003678">
    <property type="term" value="F:DNA helicase activity"/>
    <property type="evidence" value="ECO:0007669"/>
    <property type="project" value="UniProtKB-EC"/>
</dbReference>
<dbReference type="InterPro" id="IPR041677">
    <property type="entry name" value="DNA2/NAM7_AAA_11"/>
</dbReference>
<evidence type="ECO:0000256" key="5">
    <source>
        <dbReference type="ARBA" id="ARBA00022741"/>
    </source>
</evidence>
<dbReference type="RefSeq" id="XP_035324339.1">
    <property type="nucleotide sequence ID" value="XM_035462915.1"/>
</dbReference>
<dbReference type="CDD" id="cd21400">
    <property type="entry name" value="ZBD_UPF1-like"/>
    <property type="match status" value="1"/>
</dbReference>
<dbReference type="Gene3D" id="6.10.140.1240">
    <property type="match status" value="1"/>
</dbReference>